<dbReference type="Proteomes" id="UP001054857">
    <property type="component" value="Unassembled WGS sequence"/>
</dbReference>
<keyword evidence="2" id="KW-1185">Reference proteome</keyword>
<gene>
    <name evidence="1" type="ORF">Agub_g5923</name>
</gene>
<dbReference type="EMBL" id="BMAR01000008">
    <property type="protein sequence ID" value="GFR44635.1"/>
    <property type="molecule type" value="Genomic_DNA"/>
</dbReference>
<organism evidence="1 2">
    <name type="scientific">Astrephomene gubernaculifera</name>
    <dbReference type="NCBI Taxonomy" id="47775"/>
    <lineage>
        <taxon>Eukaryota</taxon>
        <taxon>Viridiplantae</taxon>
        <taxon>Chlorophyta</taxon>
        <taxon>core chlorophytes</taxon>
        <taxon>Chlorophyceae</taxon>
        <taxon>CS clade</taxon>
        <taxon>Chlamydomonadales</taxon>
        <taxon>Astrephomenaceae</taxon>
        <taxon>Astrephomene</taxon>
    </lineage>
</organism>
<sequence>MGERRQDGGKAPPDQGGRSTVVFMQCSSSSSSGYGVLMVVCNARLCCSNAGQLVTITGSSTLGLKKGFMQSNISAEANGLVRRDPFNVKPRKRYVGNTGHFSTVGPCC</sequence>
<comment type="caution">
    <text evidence="1">The sequence shown here is derived from an EMBL/GenBank/DDBJ whole genome shotgun (WGS) entry which is preliminary data.</text>
</comment>
<dbReference type="AlphaFoldDB" id="A0AAD3DMK6"/>
<protein>
    <submittedName>
        <fullName evidence="1">Uncharacterized protein</fullName>
    </submittedName>
</protein>
<reference evidence="1 2" key="1">
    <citation type="journal article" date="2021" name="Sci. Rep.">
        <title>Genome sequencing of the multicellular alga Astrephomene provides insights into convergent evolution of germ-soma differentiation.</title>
        <authorList>
            <person name="Yamashita S."/>
            <person name="Yamamoto K."/>
            <person name="Matsuzaki R."/>
            <person name="Suzuki S."/>
            <person name="Yamaguchi H."/>
            <person name="Hirooka S."/>
            <person name="Minakuchi Y."/>
            <person name="Miyagishima S."/>
            <person name="Kawachi M."/>
            <person name="Toyoda A."/>
            <person name="Nozaki H."/>
        </authorList>
    </citation>
    <scope>NUCLEOTIDE SEQUENCE [LARGE SCALE GENOMIC DNA]</scope>
    <source>
        <strain evidence="1 2">NIES-4017</strain>
    </source>
</reference>
<accession>A0AAD3DMK6</accession>
<evidence type="ECO:0000313" key="1">
    <source>
        <dbReference type="EMBL" id="GFR44635.1"/>
    </source>
</evidence>
<evidence type="ECO:0000313" key="2">
    <source>
        <dbReference type="Proteomes" id="UP001054857"/>
    </source>
</evidence>
<proteinExistence type="predicted"/>
<name>A0AAD3DMK6_9CHLO</name>